<dbReference type="STRING" id="247523.B0W48_00950"/>
<dbReference type="Proteomes" id="UP000188243">
    <property type="component" value="Chromosome"/>
</dbReference>
<evidence type="ECO:0000313" key="2">
    <source>
        <dbReference type="Proteomes" id="UP000188243"/>
    </source>
</evidence>
<dbReference type="EMBL" id="CP019628">
    <property type="protein sequence ID" value="AQP98480.1"/>
    <property type="molecule type" value="Genomic_DNA"/>
</dbReference>
<gene>
    <name evidence="1" type="ORF">B0W48_00950</name>
</gene>
<reference evidence="1 2" key="1">
    <citation type="submission" date="2017-02" db="EMBL/GenBank/DDBJ databases">
        <title>Complete genome sequence of the cold-active Pseudoalteromonas aliena strain EH1 isolated from Arctic seawater.</title>
        <authorList>
            <person name="Kim E."/>
            <person name="Heo E."/>
            <person name="Kim H."/>
            <person name="Kim D."/>
        </authorList>
    </citation>
    <scope>NUCLEOTIDE SEQUENCE [LARGE SCALE GENOMIC DNA]</scope>
    <source>
        <strain evidence="1 2">EH1</strain>
    </source>
</reference>
<accession>A0A1Q2GU13</accession>
<organism evidence="1 2">
    <name type="scientific">Pseudoalteromonas aliena</name>
    <dbReference type="NCBI Taxonomy" id="247523"/>
    <lineage>
        <taxon>Bacteria</taxon>
        <taxon>Pseudomonadati</taxon>
        <taxon>Pseudomonadota</taxon>
        <taxon>Gammaproteobacteria</taxon>
        <taxon>Alteromonadales</taxon>
        <taxon>Pseudoalteromonadaceae</taxon>
        <taxon>Pseudoalteromonas</taxon>
    </lineage>
</organism>
<dbReference type="KEGG" id="paln:B0W48_00950"/>
<sequence>MKKEQLLLDLYFLGTKVNEKLSDCGLVGYLLWIDGSYIKRTLIMINCVQRTLSLNITLCILGLYNIGSALALDNTCDASFQVVNYTPQVCYSEYNSNTCVDTCEAADPEFQPLCFKSLSIPCDTLTDLRETATGFQQRENYSWFHVSDLLTYEALLSDLNIFQQQLYIELYAEFINPPSYFGFSPASDQFRRENFRLALLSSLERLTTPLRYAAVYRRFTLGVSLENTLNNSFSEMFRQIDTFPYFSSTQKSELKTELNSARARQVRFWQLLKNYEAEKIASGRVNLLNRRLEIYVSTLRSLPIELQDKLINKSSNLPDDINVQLAKCGNDICFNKIVAPSNALFYPDFDLQLLNFERVLVALSNEAAAFTNVYDGDYQVIEPSLLKSPDFAGFINNKLADYKALRSHVNLERLATAINIAYLSKNQTGKEILAKLALQSDATENMGLSSIAALDKKPILLCKEFREINPELSSIQQESFDLALQGREMISLITQGGYTQALMDQLTSLITRLNELAARSVVIANIEQFTDDRLLTMSWSLFDLHELNENKQLIEIEYFEYNGMFWTPTMSAGLSELFPAIESIGTSINSMLPNGIATNSPLNDLQITLKQSAYNACSLNNQEINMVIKVTDEQGSISRQVLTSKFEQI</sequence>
<protein>
    <submittedName>
        <fullName evidence="1">Uncharacterized protein</fullName>
    </submittedName>
</protein>
<evidence type="ECO:0000313" key="1">
    <source>
        <dbReference type="EMBL" id="AQP98480.1"/>
    </source>
</evidence>
<proteinExistence type="predicted"/>
<name>A0A1Q2GU13_9GAMM</name>
<dbReference type="AlphaFoldDB" id="A0A1Q2GU13"/>